<name>A0ABS6RKQ6_9PSED</name>
<reference evidence="1" key="1">
    <citation type="submission" date="2021-06" db="EMBL/GenBank/DDBJ databases">
        <title>Updating the genus Pseudomonas: Description of 43 new species and partition of the Pseudomonas putida group.</title>
        <authorList>
            <person name="Girard L."/>
            <person name="Lood C."/>
            <person name="Vandamme P."/>
            <person name="Rokni-Zadeh H."/>
            <person name="Van Noort V."/>
            <person name="Hofte M."/>
            <person name="Lavigne R."/>
            <person name="De Mot R."/>
        </authorList>
    </citation>
    <scope>NUCLEOTIDE SEQUENCE</scope>
    <source>
        <strain evidence="1">SWRI88</strain>
    </source>
</reference>
<evidence type="ECO:0000313" key="2">
    <source>
        <dbReference type="Proteomes" id="UP001048763"/>
    </source>
</evidence>
<proteinExistence type="predicted"/>
<accession>A0ABS6RKQ6</accession>
<keyword evidence="2" id="KW-1185">Reference proteome</keyword>
<sequence length="83" mass="8664">MTNNKIDGVPVGLLESIVGLLQETGAWALADETAMLLPGNGGTQKSIYCKLCKGRGKITESYSRSDSCTSCKGTGRVLLAPST</sequence>
<evidence type="ECO:0008006" key="3">
    <source>
        <dbReference type="Google" id="ProtNLM"/>
    </source>
</evidence>
<comment type="caution">
    <text evidence="1">The sequence shown here is derived from an EMBL/GenBank/DDBJ whole genome shotgun (WGS) entry which is preliminary data.</text>
</comment>
<dbReference type="EMBL" id="JAHSTX010000001">
    <property type="protein sequence ID" value="MBV4546569.1"/>
    <property type="molecule type" value="Genomic_DNA"/>
</dbReference>
<protein>
    <recommendedName>
        <fullName evidence="3">Molecular chaperone DnaJ</fullName>
    </recommendedName>
</protein>
<gene>
    <name evidence="1" type="ORF">KVG85_10665</name>
</gene>
<organism evidence="1 2">
    <name type="scientific">Pseudomonas triticicola</name>
    <dbReference type="NCBI Taxonomy" id="2842345"/>
    <lineage>
        <taxon>Bacteria</taxon>
        <taxon>Pseudomonadati</taxon>
        <taxon>Pseudomonadota</taxon>
        <taxon>Gammaproteobacteria</taxon>
        <taxon>Pseudomonadales</taxon>
        <taxon>Pseudomonadaceae</taxon>
        <taxon>Pseudomonas</taxon>
    </lineage>
</organism>
<evidence type="ECO:0000313" key="1">
    <source>
        <dbReference type="EMBL" id="MBV4546569.1"/>
    </source>
</evidence>
<dbReference type="Proteomes" id="UP001048763">
    <property type="component" value="Unassembled WGS sequence"/>
</dbReference>
<dbReference type="RefSeq" id="WP_217863824.1">
    <property type="nucleotide sequence ID" value="NZ_JAHSTX010000001.1"/>
</dbReference>